<evidence type="ECO:0000313" key="2">
    <source>
        <dbReference type="Proteomes" id="UP000290174"/>
    </source>
</evidence>
<organism evidence="1 2">
    <name type="scientific">Bradyrhizobium zhanjiangense</name>
    <dbReference type="NCBI Taxonomy" id="1325107"/>
    <lineage>
        <taxon>Bacteria</taxon>
        <taxon>Pseudomonadati</taxon>
        <taxon>Pseudomonadota</taxon>
        <taxon>Alphaproteobacteria</taxon>
        <taxon>Hyphomicrobiales</taxon>
        <taxon>Nitrobacteraceae</taxon>
        <taxon>Bradyrhizobium</taxon>
    </lineage>
</organism>
<evidence type="ECO:0008006" key="3">
    <source>
        <dbReference type="Google" id="ProtNLM"/>
    </source>
</evidence>
<name>A0A4Q0QBI3_9BRAD</name>
<gene>
    <name evidence="1" type="ORF">EAS61_32945</name>
</gene>
<evidence type="ECO:0000313" key="1">
    <source>
        <dbReference type="EMBL" id="RXG86674.1"/>
    </source>
</evidence>
<accession>A0A4Q0QBI3</accession>
<dbReference type="AlphaFoldDB" id="A0A4Q0QBI3"/>
<proteinExistence type="predicted"/>
<sequence>MPRTIVNKHGFPGVRKRSDCARRRKPYYARISNGCENFIYSKNFATAEEAAAEYQRMRAEKSSPLSSKDYR</sequence>
<dbReference type="EMBL" id="RKMK01000046">
    <property type="protein sequence ID" value="RXG86674.1"/>
    <property type="molecule type" value="Genomic_DNA"/>
</dbReference>
<comment type="caution">
    <text evidence="1">The sequence shown here is derived from an EMBL/GenBank/DDBJ whole genome shotgun (WGS) entry which is preliminary data.</text>
</comment>
<protein>
    <recommendedName>
        <fullName evidence="3">AP2/ERF domain-containing protein</fullName>
    </recommendedName>
</protein>
<dbReference type="Proteomes" id="UP000290174">
    <property type="component" value="Unassembled WGS sequence"/>
</dbReference>
<reference evidence="1 2" key="1">
    <citation type="submission" date="2018-11" db="EMBL/GenBank/DDBJ databases">
        <title>Bradyrhizobium sp. nov., isolated from effective nodules of peanut in China.</title>
        <authorList>
            <person name="Li Y."/>
        </authorList>
    </citation>
    <scope>NUCLEOTIDE SEQUENCE [LARGE SCALE GENOMIC DNA]</scope>
    <source>
        <strain evidence="1 2">CCBAU 51770</strain>
    </source>
</reference>